<reference evidence="2 3" key="1">
    <citation type="journal article" date="2007" name="Science">
        <title>Genomic minimalism in the early diverging intestinal parasite Giardia lamblia.</title>
        <authorList>
            <person name="Morrison H.G."/>
            <person name="McArthur A.G."/>
            <person name="Gillin F.D."/>
            <person name="Aley S.B."/>
            <person name="Adam R.D."/>
            <person name="Olsen G.J."/>
            <person name="Best A.A."/>
            <person name="Cande W.Z."/>
            <person name="Chen F."/>
            <person name="Cipriano M.J."/>
            <person name="Davids B.J."/>
            <person name="Dawson S.C."/>
            <person name="Elmendorf H.G."/>
            <person name="Hehl A.B."/>
            <person name="Holder M.E."/>
            <person name="Huse S.M."/>
            <person name="Kim U.U."/>
            <person name="Lasek-Nesselquist E."/>
            <person name="Manning G."/>
            <person name="Nigam A."/>
            <person name="Nixon J.E."/>
            <person name="Palm D."/>
            <person name="Passamaneck N.E."/>
            <person name="Prabhu A."/>
            <person name="Reich C.I."/>
            <person name="Reiner D.S."/>
            <person name="Samuelson J."/>
            <person name="Svard S.G."/>
            <person name="Sogin M.L."/>
        </authorList>
    </citation>
    <scope>NUCLEOTIDE SEQUENCE [LARGE SCALE GENOMIC DNA]</scope>
    <source>
        <strain evidence="2 3">WB C6</strain>
    </source>
</reference>
<feature type="compositionally biased region" description="Polar residues" evidence="1">
    <location>
        <begin position="24"/>
        <end position="36"/>
    </location>
</feature>
<dbReference type="VEuPathDB" id="GiardiaDB:GL50803_17111"/>
<dbReference type="AlphaFoldDB" id="A8BJ64"/>
<keyword evidence="3" id="KW-1185">Reference proteome</keyword>
<dbReference type="GeneID" id="5699644"/>
<accession>A8BJ64</accession>
<feature type="region of interest" description="Disordered" evidence="1">
    <location>
        <begin position="1"/>
        <end position="41"/>
    </location>
</feature>
<evidence type="ECO:0000313" key="3">
    <source>
        <dbReference type="Proteomes" id="UP000001548"/>
    </source>
</evidence>
<organism evidence="2 3">
    <name type="scientific">Giardia intestinalis (strain ATCC 50803 / WB clone C6)</name>
    <name type="common">Giardia lamblia</name>
    <dbReference type="NCBI Taxonomy" id="184922"/>
    <lineage>
        <taxon>Eukaryota</taxon>
        <taxon>Metamonada</taxon>
        <taxon>Diplomonadida</taxon>
        <taxon>Hexamitidae</taxon>
        <taxon>Giardiinae</taxon>
        <taxon>Giardia</taxon>
    </lineage>
</organism>
<sequence length="167" mass="18120">MQGDNIPSPADSAGGDSEEWNGPYITSKTETQQGQAKTHRLASVPAPPYMSCGLKRRDAGRLFVDALRHHSGQDSVSYISERDPNADTGVSRIIVSDEAAIAISAAVTDILHSYVQKVKQIFCTNEDQKTYHTKASLEAALVELQRENPAIARMLAPVSPANRSKTQ</sequence>
<dbReference type="Proteomes" id="UP000001548">
    <property type="component" value="Unassembled WGS sequence"/>
</dbReference>
<dbReference type="EMBL" id="AACB03000001">
    <property type="protein sequence ID" value="KAE8304870.1"/>
    <property type="molecule type" value="Genomic_DNA"/>
</dbReference>
<dbReference type="RefSeq" id="XP_001706750.1">
    <property type="nucleotide sequence ID" value="XM_001706698.1"/>
</dbReference>
<proteinExistence type="predicted"/>
<evidence type="ECO:0000256" key="1">
    <source>
        <dbReference type="SAM" id="MobiDB-lite"/>
    </source>
</evidence>
<dbReference type="OMA" id="EDQKTYH"/>
<evidence type="ECO:0000313" key="2">
    <source>
        <dbReference type="EMBL" id="KAE8304870.1"/>
    </source>
</evidence>
<dbReference type="HOGENOM" id="CLU_1597562_0_0_1"/>
<gene>
    <name evidence="2" type="ORF">GL50803_0017111</name>
</gene>
<comment type="caution">
    <text evidence="2">The sequence shown here is derived from an EMBL/GenBank/DDBJ whole genome shotgun (WGS) entry which is preliminary data.</text>
</comment>
<protein>
    <submittedName>
        <fullName evidence="2">Uncharacterized protein</fullName>
    </submittedName>
</protein>
<name>A8BJ64_GIAIC</name>
<dbReference type="KEGG" id="gla:GL50803_0017111"/>